<dbReference type="KEGG" id="ruf:TH63_05265"/>
<dbReference type="AlphaFoldDB" id="A0A0H4VN56"/>
<dbReference type="EMBL" id="CP010777">
    <property type="protein sequence ID" value="AKQ45174.1"/>
    <property type="molecule type" value="Genomic_DNA"/>
</dbReference>
<proteinExistence type="predicted"/>
<accession>A0A0H4VN56</accession>
<organism evidence="1 2">
    <name type="scientific">Rufibacter radiotolerans</name>
    <dbReference type="NCBI Taxonomy" id="1379910"/>
    <lineage>
        <taxon>Bacteria</taxon>
        <taxon>Pseudomonadati</taxon>
        <taxon>Bacteroidota</taxon>
        <taxon>Cytophagia</taxon>
        <taxon>Cytophagales</taxon>
        <taxon>Hymenobacteraceae</taxon>
        <taxon>Rufibacter</taxon>
    </lineage>
</organism>
<sequence length="107" mass="11600">MHQVKYEFTSDKADQYRFSYAVTSNDEATETINGTTWSKSVSMPAEEGVGNPTIAAVTVYPPATWVNTPTSAKIKLAIYVDGQLATSTETTLSGNHFNTGIKELASF</sequence>
<protein>
    <submittedName>
        <fullName evidence="1">Uncharacterized protein</fullName>
    </submittedName>
</protein>
<evidence type="ECO:0000313" key="1">
    <source>
        <dbReference type="EMBL" id="AKQ45174.1"/>
    </source>
</evidence>
<evidence type="ECO:0000313" key="2">
    <source>
        <dbReference type="Proteomes" id="UP000036458"/>
    </source>
</evidence>
<gene>
    <name evidence="1" type="ORF">TH63_05265</name>
</gene>
<keyword evidence="2" id="KW-1185">Reference proteome</keyword>
<reference evidence="1 2" key="1">
    <citation type="submission" date="2015-01" db="EMBL/GenBank/DDBJ databases">
        <title>Rufibacter sp./DG31D/ whole genome sequencing.</title>
        <authorList>
            <person name="Kim M.K."/>
            <person name="Srinivasan S."/>
            <person name="Lee J.-J."/>
        </authorList>
    </citation>
    <scope>NUCLEOTIDE SEQUENCE [LARGE SCALE GENOMIC DNA]</scope>
    <source>
        <strain evidence="1 2">DG31D</strain>
    </source>
</reference>
<dbReference type="RefSeq" id="WP_048920025.1">
    <property type="nucleotide sequence ID" value="NZ_CP010777.1"/>
</dbReference>
<dbReference type="Proteomes" id="UP000036458">
    <property type="component" value="Chromosome"/>
</dbReference>
<dbReference type="PATRIC" id="fig|1379910.4.peg.1147"/>
<name>A0A0H4VN56_9BACT</name>